<dbReference type="InterPro" id="IPR026461">
    <property type="entry name" value="Trfase_2_rSAM/seldom_assoc"/>
</dbReference>
<keyword evidence="3" id="KW-0328">Glycosyltransferase</keyword>
<evidence type="ECO:0000313" key="7">
    <source>
        <dbReference type="EMBL" id="SKA23962.1"/>
    </source>
</evidence>
<evidence type="ECO:0000256" key="5">
    <source>
        <dbReference type="ARBA" id="ARBA00023136"/>
    </source>
</evidence>
<protein>
    <submittedName>
        <fullName evidence="7">Transferase 2, rSAM/selenodomain-associated</fullName>
    </submittedName>
</protein>
<dbReference type="STRING" id="115783.SAMN02745119_03300"/>
<keyword evidence="2" id="KW-1003">Cell membrane</keyword>
<feature type="domain" description="Glycosyltransferase 2-like" evidence="6">
    <location>
        <begin position="4"/>
        <end position="113"/>
    </location>
</feature>
<dbReference type="AlphaFoldDB" id="A0A1T4S706"/>
<dbReference type="SUPFAM" id="SSF53448">
    <property type="entry name" value="Nucleotide-diphospho-sugar transferases"/>
    <property type="match status" value="1"/>
</dbReference>
<dbReference type="GO" id="GO:0016757">
    <property type="term" value="F:glycosyltransferase activity"/>
    <property type="evidence" value="ECO:0007669"/>
    <property type="project" value="UniProtKB-KW"/>
</dbReference>
<keyword evidence="5" id="KW-0472">Membrane</keyword>
<sequence>MEISVVIPVLNEQQQINTLISHLWSMNAAIEIIVVDGDPDGSTITVITDPAVICLTARQGRGNQLATGCQSATSEIILMLHADTLLPADAFDSIQTSIAQGAAWGAFRLGIDAPSLSYRIIERAVDLRCKLFTLPYGDQAIFATNIALQKIGGVPTIPLMEDVELARKLRKAGYTFTLLPDRVSTSARRWQKDGIIRRTLHNWSLLLRYLRGSSPEKLEKLYRLN</sequence>
<dbReference type="PANTHER" id="PTHR43646">
    <property type="entry name" value="GLYCOSYLTRANSFERASE"/>
    <property type="match status" value="1"/>
</dbReference>
<dbReference type="PANTHER" id="PTHR43646:SF2">
    <property type="entry name" value="GLYCOSYLTRANSFERASE 2-LIKE DOMAIN-CONTAINING PROTEIN"/>
    <property type="match status" value="1"/>
</dbReference>
<accession>A0A1T4S706</accession>
<evidence type="ECO:0000256" key="2">
    <source>
        <dbReference type="ARBA" id="ARBA00022475"/>
    </source>
</evidence>
<dbReference type="EMBL" id="FUWR01000032">
    <property type="protein sequence ID" value="SKA23962.1"/>
    <property type="molecule type" value="Genomic_DNA"/>
</dbReference>
<reference evidence="8" key="1">
    <citation type="submission" date="2017-02" db="EMBL/GenBank/DDBJ databases">
        <authorList>
            <person name="Varghese N."/>
            <person name="Submissions S."/>
        </authorList>
    </citation>
    <scope>NUCLEOTIDE SEQUENCE [LARGE SCALE GENOMIC DNA]</scope>
    <source>
        <strain evidence="8">ATCC BAA-34</strain>
    </source>
</reference>
<dbReference type="Pfam" id="PF00535">
    <property type="entry name" value="Glycos_transf_2"/>
    <property type="match status" value="1"/>
</dbReference>
<name>A0A1T4S706_9BACT</name>
<dbReference type="GO" id="GO:0005886">
    <property type="term" value="C:plasma membrane"/>
    <property type="evidence" value="ECO:0007669"/>
    <property type="project" value="UniProtKB-SubCell"/>
</dbReference>
<dbReference type="CDD" id="cd02522">
    <property type="entry name" value="GT_2_like_a"/>
    <property type="match status" value="1"/>
</dbReference>
<dbReference type="RefSeq" id="WP_078791550.1">
    <property type="nucleotide sequence ID" value="NZ_FUWR01000032.1"/>
</dbReference>
<dbReference type="Proteomes" id="UP000190102">
    <property type="component" value="Unassembled WGS sequence"/>
</dbReference>
<evidence type="ECO:0000256" key="4">
    <source>
        <dbReference type="ARBA" id="ARBA00022679"/>
    </source>
</evidence>
<keyword evidence="4 7" id="KW-0808">Transferase</keyword>
<evidence type="ECO:0000256" key="3">
    <source>
        <dbReference type="ARBA" id="ARBA00022676"/>
    </source>
</evidence>
<comment type="subcellular location">
    <subcellularLocation>
        <location evidence="1">Cell membrane</location>
    </subcellularLocation>
</comment>
<organism evidence="7 8">
    <name type="scientific">Trichlorobacter thiogenes</name>
    <dbReference type="NCBI Taxonomy" id="115783"/>
    <lineage>
        <taxon>Bacteria</taxon>
        <taxon>Pseudomonadati</taxon>
        <taxon>Thermodesulfobacteriota</taxon>
        <taxon>Desulfuromonadia</taxon>
        <taxon>Geobacterales</taxon>
        <taxon>Geobacteraceae</taxon>
        <taxon>Trichlorobacter</taxon>
    </lineage>
</organism>
<dbReference type="InterPro" id="IPR029044">
    <property type="entry name" value="Nucleotide-diphossugar_trans"/>
</dbReference>
<keyword evidence="8" id="KW-1185">Reference proteome</keyword>
<dbReference type="InterPro" id="IPR001173">
    <property type="entry name" value="Glyco_trans_2-like"/>
</dbReference>
<gene>
    <name evidence="7" type="ORF">SAMN02745119_03300</name>
</gene>
<evidence type="ECO:0000259" key="6">
    <source>
        <dbReference type="Pfam" id="PF00535"/>
    </source>
</evidence>
<evidence type="ECO:0000313" key="8">
    <source>
        <dbReference type="Proteomes" id="UP000190102"/>
    </source>
</evidence>
<evidence type="ECO:0000256" key="1">
    <source>
        <dbReference type="ARBA" id="ARBA00004236"/>
    </source>
</evidence>
<dbReference type="NCBIfam" id="TIGR04283">
    <property type="entry name" value="glyco_like_mftF"/>
    <property type="match status" value="1"/>
</dbReference>
<dbReference type="OrthoDB" id="5291101at2"/>
<proteinExistence type="predicted"/>
<dbReference type="Gene3D" id="3.90.550.10">
    <property type="entry name" value="Spore Coat Polysaccharide Biosynthesis Protein SpsA, Chain A"/>
    <property type="match status" value="1"/>
</dbReference>